<evidence type="ECO:0000256" key="2">
    <source>
        <dbReference type="ARBA" id="ARBA00010110"/>
    </source>
</evidence>
<dbReference type="PANTHER" id="PTHR43057:SF1">
    <property type="entry name" value="ARSENICAL-RESISTANCE PROTEIN 3"/>
    <property type="match status" value="1"/>
</dbReference>
<dbReference type="EMBL" id="BSUL01000001">
    <property type="protein sequence ID" value="GMA29168.1"/>
    <property type="molecule type" value="Genomic_DNA"/>
</dbReference>
<dbReference type="InterPro" id="IPR004706">
    <property type="entry name" value="Arsenical-R_Acr3"/>
</dbReference>
<comment type="subcellular location">
    <subcellularLocation>
        <location evidence="1">Cell membrane</location>
        <topology evidence="1">Multi-pass membrane protein</topology>
    </subcellularLocation>
</comment>
<evidence type="ECO:0000256" key="8">
    <source>
        <dbReference type="SAM" id="Phobius"/>
    </source>
</evidence>
<dbReference type="Pfam" id="PF01758">
    <property type="entry name" value="SBF"/>
    <property type="match status" value="1"/>
</dbReference>
<feature type="transmembrane region" description="Helical" evidence="8">
    <location>
        <begin position="88"/>
        <end position="109"/>
    </location>
</feature>
<keyword evidence="7 8" id="KW-0472">Membrane</keyword>
<comment type="similarity">
    <text evidence="2">Belongs to the arsenical resistance-3 (ACR3) (TC 2.A.59) family.</text>
</comment>
<evidence type="ECO:0000256" key="3">
    <source>
        <dbReference type="ARBA" id="ARBA00022448"/>
    </source>
</evidence>
<evidence type="ECO:0000256" key="6">
    <source>
        <dbReference type="ARBA" id="ARBA00022989"/>
    </source>
</evidence>
<evidence type="ECO:0000313" key="9">
    <source>
        <dbReference type="EMBL" id="GMA29168.1"/>
    </source>
</evidence>
<feature type="transmembrane region" description="Helical" evidence="8">
    <location>
        <begin position="121"/>
        <end position="143"/>
    </location>
</feature>
<feature type="transmembrane region" description="Helical" evidence="8">
    <location>
        <begin position="190"/>
        <end position="217"/>
    </location>
</feature>
<organism evidence="9 10">
    <name type="scientific">Arenivirga flava</name>
    <dbReference type="NCBI Taxonomy" id="1930060"/>
    <lineage>
        <taxon>Bacteria</taxon>
        <taxon>Bacillati</taxon>
        <taxon>Actinomycetota</taxon>
        <taxon>Actinomycetes</taxon>
        <taxon>Micrococcales</taxon>
        <taxon>Microbacteriaceae</taxon>
        <taxon>Arenivirga</taxon>
    </lineage>
</organism>
<gene>
    <name evidence="9" type="ORF">GCM10025874_24210</name>
</gene>
<dbReference type="InterPro" id="IPR038770">
    <property type="entry name" value="Na+/solute_symporter_sf"/>
</dbReference>
<dbReference type="AlphaFoldDB" id="A0AA37UHR2"/>
<keyword evidence="3" id="KW-0813">Transport</keyword>
<protein>
    <submittedName>
        <fullName evidence="9">Arsenic resistance protein</fullName>
    </submittedName>
</protein>
<dbReference type="GO" id="GO:0015104">
    <property type="term" value="F:antimonite transmembrane transporter activity"/>
    <property type="evidence" value="ECO:0007669"/>
    <property type="project" value="TreeGrafter"/>
</dbReference>
<keyword evidence="5 8" id="KW-0812">Transmembrane</keyword>
<evidence type="ECO:0000256" key="7">
    <source>
        <dbReference type="ARBA" id="ARBA00023136"/>
    </source>
</evidence>
<feature type="transmembrane region" description="Helical" evidence="8">
    <location>
        <begin position="155"/>
        <end position="178"/>
    </location>
</feature>
<dbReference type="GO" id="GO:0015105">
    <property type="term" value="F:arsenite transmembrane transporter activity"/>
    <property type="evidence" value="ECO:0007669"/>
    <property type="project" value="TreeGrafter"/>
</dbReference>
<evidence type="ECO:0000256" key="5">
    <source>
        <dbReference type="ARBA" id="ARBA00022692"/>
    </source>
</evidence>
<sequence>MERHQAPLLLAAVAAGALLGLLLPQAAGLAPAITPLLGLVLLATFLAVPFRRLAESLRDWRFLLLLGAVNFVLVPALVWALTRLVAHDAAVLLGAALVLLTPCIDYVIVFARMAGAAAERLLAAAPVLLVAQALLLPVLLPLITGRHVEVEPEPFVEALLLLIVLPLLLAAALQWAAARWRPARSAESGLAAAMVPLMMATLLVVVASQLAAIGAALPRLLPAAGLFAVFAVAVALLVALLVRLARVDAPRGRALVLSAVTRNSLVVLPLALALPAPLVPLVVVTQTVVELVALSALVRLLPALLPGERTRG</sequence>
<feature type="transmembrane region" description="Helical" evidence="8">
    <location>
        <begin position="62"/>
        <end position="82"/>
    </location>
</feature>
<name>A0AA37UHR2_9MICO</name>
<reference evidence="9 10" key="1">
    <citation type="journal article" date="2014" name="Int. J. Syst. Evol. Microbiol.">
        <title>Complete genome sequence of Corynebacterium casei LMG S-19264T (=DSM 44701T), isolated from a smear-ripened cheese.</title>
        <authorList>
            <consortium name="US DOE Joint Genome Institute (JGI-PGF)"/>
            <person name="Walter F."/>
            <person name="Albersmeier A."/>
            <person name="Kalinowski J."/>
            <person name="Ruckert C."/>
        </authorList>
    </citation>
    <scope>NUCLEOTIDE SEQUENCE [LARGE SCALE GENOMIC DNA]</scope>
    <source>
        <strain evidence="9 10">NBRC 112289</strain>
    </source>
</reference>
<comment type="caution">
    <text evidence="9">The sequence shown here is derived from an EMBL/GenBank/DDBJ whole genome shotgun (WGS) entry which is preliminary data.</text>
</comment>
<dbReference type="GO" id="GO:0015297">
    <property type="term" value="F:antiporter activity"/>
    <property type="evidence" value="ECO:0007669"/>
    <property type="project" value="InterPro"/>
</dbReference>
<keyword evidence="10" id="KW-1185">Reference proteome</keyword>
<feature type="transmembrane region" description="Helical" evidence="8">
    <location>
        <begin position="34"/>
        <end position="50"/>
    </location>
</feature>
<keyword evidence="6 8" id="KW-1133">Transmembrane helix</keyword>
<accession>A0AA37UHR2</accession>
<evidence type="ECO:0000256" key="4">
    <source>
        <dbReference type="ARBA" id="ARBA00022475"/>
    </source>
</evidence>
<dbReference type="PANTHER" id="PTHR43057">
    <property type="entry name" value="ARSENITE EFFLUX TRANSPORTER"/>
    <property type="match status" value="1"/>
</dbReference>
<evidence type="ECO:0000256" key="1">
    <source>
        <dbReference type="ARBA" id="ARBA00004651"/>
    </source>
</evidence>
<keyword evidence="4" id="KW-1003">Cell membrane</keyword>
<feature type="transmembrane region" description="Helical" evidence="8">
    <location>
        <begin position="223"/>
        <end position="242"/>
    </location>
</feature>
<dbReference type="Gene3D" id="1.20.1530.20">
    <property type="match status" value="1"/>
</dbReference>
<proteinExistence type="inferred from homology"/>
<dbReference type="InterPro" id="IPR002657">
    <property type="entry name" value="BilAc:Na_symport/Acr3"/>
</dbReference>
<dbReference type="Proteomes" id="UP001157160">
    <property type="component" value="Unassembled WGS sequence"/>
</dbReference>
<dbReference type="GO" id="GO:0005886">
    <property type="term" value="C:plasma membrane"/>
    <property type="evidence" value="ECO:0007669"/>
    <property type="project" value="UniProtKB-SubCell"/>
</dbReference>
<evidence type="ECO:0000313" key="10">
    <source>
        <dbReference type="Proteomes" id="UP001157160"/>
    </source>
</evidence>